<dbReference type="InterPro" id="IPR000086">
    <property type="entry name" value="NUDIX_hydrolase_dom"/>
</dbReference>
<keyword evidence="6" id="KW-1185">Reference proteome</keyword>
<dbReference type="GO" id="GO:0016787">
    <property type="term" value="F:hydrolase activity"/>
    <property type="evidence" value="ECO:0007669"/>
    <property type="project" value="UniProtKB-KW"/>
</dbReference>
<evidence type="ECO:0000313" key="5">
    <source>
        <dbReference type="EMBL" id="QIW59096.1"/>
    </source>
</evidence>
<dbReference type="Proteomes" id="UP000501558">
    <property type="component" value="Chromosome"/>
</dbReference>
<dbReference type="SUPFAM" id="SSF55811">
    <property type="entry name" value="Nudix"/>
    <property type="match status" value="1"/>
</dbReference>
<dbReference type="EMBL" id="CP047616">
    <property type="protein sequence ID" value="QIW54596.1"/>
    <property type="molecule type" value="Genomic_DNA"/>
</dbReference>
<dbReference type="AlphaFoldDB" id="A0A290Q425"/>
<dbReference type="EMBL" id="CP047628">
    <property type="protein sequence ID" value="QIW59096.1"/>
    <property type="molecule type" value="Genomic_DNA"/>
</dbReference>
<evidence type="ECO:0000259" key="3">
    <source>
        <dbReference type="PROSITE" id="PS51462"/>
    </source>
</evidence>
<protein>
    <submittedName>
        <fullName evidence="5">NUDIX domain-containing protein</fullName>
    </submittedName>
</protein>
<dbReference type="RefSeq" id="WP_096039550.1">
    <property type="nucleotide sequence ID" value="NZ_CBCPKB010000018.1"/>
</dbReference>
<dbReference type="PROSITE" id="PS51462">
    <property type="entry name" value="NUDIX"/>
    <property type="match status" value="1"/>
</dbReference>
<dbReference type="PANTHER" id="PTHR43736:SF1">
    <property type="entry name" value="DIHYDRONEOPTERIN TRIPHOSPHATE DIPHOSPHATASE"/>
    <property type="match status" value="1"/>
</dbReference>
<feature type="domain" description="Nudix hydrolase" evidence="3">
    <location>
        <begin position="5"/>
        <end position="144"/>
    </location>
</feature>
<organism evidence="5 6">
    <name type="scientific">Pseudolactococcus raffinolactis</name>
    <dbReference type="NCBI Taxonomy" id="1366"/>
    <lineage>
        <taxon>Bacteria</taxon>
        <taxon>Bacillati</taxon>
        <taxon>Bacillota</taxon>
        <taxon>Bacilli</taxon>
        <taxon>Lactobacillales</taxon>
        <taxon>Streptococcaceae</taxon>
        <taxon>Pseudolactococcus</taxon>
    </lineage>
</organism>
<evidence type="ECO:0000313" key="7">
    <source>
        <dbReference type="Proteomes" id="UP000501945"/>
    </source>
</evidence>
<evidence type="ECO:0000256" key="2">
    <source>
        <dbReference type="ARBA" id="ARBA00022801"/>
    </source>
</evidence>
<evidence type="ECO:0000313" key="6">
    <source>
        <dbReference type="Proteomes" id="UP000501558"/>
    </source>
</evidence>
<comment type="similarity">
    <text evidence="1">Belongs to the Nudix hydrolase family.</text>
</comment>
<dbReference type="Gene3D" id="3.90.79.10">
    <property type="entry name" value="Nucleoside Triphosphate Pyrophosphohydrolase"/>
    <property type="match status" value="1"/>
</dbReference>
<dbReference type="PROSITE" id="PS00893">
    <property type="entry name" value="NUDIX_BOX"/>
    <property type="match status" value="1"/>
</dbReference>
<dbReference type="InterPro" id="IPR015797">
    <property type="entry name" value="NUDIX_hydrolase-like_dom_sf"/>
</dbReference>
<proteinExistence type="inferred from homology"/>
<dbReference type="Pfam" id="PF00293">
    <property type="entry name" value="NUDIX"/>
    <property type="match status" value="1"/>
</dbReference>
<dbReference type="PANTHER" id="PTHR43736">
    <property type="entry name" value="ADP-RIBOSE PYROPHOSPHATASE"/>
    <property type="match status" value="1"/>
</dbReference>
<dbReference type="InterPro" id="IPR020084">
    <property type="entry name" value="NUDIX_hydrolase_CS"/>
</dbReference>
<evidence type="ECO:0000256" key="1">
    <source>
        <dbReference type="ARBA" id="ARBA00005582"/>
    </source>
</evidence>
<name>A0A290Q425_9LACT</name>
<gene>
    <name evidence="5" type="ORF">GU334_09320</name>
    <name evidence="4" type="ORF">GU336_10855</name>
</gene>
<reference evidence="6 7" key="1">
    <citation type="submission" date="2019-12" db="EMBL/GenBank/DDBJ databases">
        <title>Whole genome sequences of Lactococcus raffinolactis strains isolated from sewage.</title>
        <authorList>
            <person name="Ybazeta G."/>
            <person name="Ross M."/>
            <person name="Brabant-Kirwan D."/>
            <person name="Saleh M."/>
            <person name="Dillon J.A."/>
            <person name="Splinter K."/>
            <person name="Nokhbeh R."/>
        </authorList>
    </citation>
    <scope>NUCLEOTIDE SEQUENCE [LARGE SCALE GENOMIC DNA]</scope>
    <source>
        <strain evidence="5 6">Lr_19_14</strain>
        <strain evidence="4 7">Lr_19_5</strain>
    </source>
</reference>
<accession>A0A290Q425</accession>
<evidence type="ECO:0000313" key="4">
    <source>
        <dbReference type="EMBL" id="QIW54596.1"/>
    </source>
</evidence>
<dbReference type="CDD" id="cd04686">
    <property type="entry name" value="NUDIX_Hydrolase"/>
    <property type="match status" value="1"/>
</dbReference>
<dbReference type="Proteomes" id="UP000501945">
    <property type="component" value="Chromosome"/>
</dbReference>
<sequence length="162" mass="18358">MTVYSKHFGVYGVYFKAGKLLCIHKNAGPYQNRYDLPGGSQENGEGLTETLVREIKEETGFAVTAYHHNRIYDAFVKPVHEIRTVHHIFAVYDVELDFNTPSKLPRQVSDGLNDSDGIAFVDLKTLNATNASPLVLKIVDEINQKEGYLEKLDFLDWQIIPD</sequence>
<dbReference type="KEGG" id="lrn:CMV25_03150"/>
<keyword evidence="2" id="KW-0378">Hydrolase</keyword>